<dbReference type="Pfam" id="PF01704">
    <property type="entry name" value="UDPGP"/>
    <property type="match status" value="1"/>
</dbReference>
<gene>
    <name evidence="3" type="primary">UAP1</name>
</gene>
<evidence type="ECO:0000313" key="4">
    <source>
        <dbReference type="Proteomes" id="UP000694402"/>
    </source>
</evidence>
<dbReference type="Proteomes" id="UP000694402">
    <property type="component" value="Unassembled WGS sequence"/>
</dbReference>
<evidence type="ECO:0000313" key="3">
    <source>
        <dbReference type="Ensembl" id="ENSOTSP00005044491.1"/>
    </source>
</evidence>
<accession>A0A8C8G3X1</accession>
<dbReference type="SUPFAM" id="SSF53448">
    <property type="entry name" value="Nucleotide-diphospho-sugar transferases"/>
    <property type="match status" value="1"/>
</dbReference>
<dbReference type="Gene3D" id="3.90.550.10">
    <property type="entry name" value="Spore Coat Polysaccharide Biosynthesis Protein SpsA, Chain A"/>
    <property type="match status" value="1"/>
</dbReference>
<protein>
    <recommendedName>
        <fullName evidence="5">UDP-N-acetylglucosamine pyrophosphorylase 1</fullName>
    </recommendedName>
</protein>
<sequence>MAQAHSRFGFRVTLYIMTSGRTMESTKTFFSRHSYFGLCKDNVIFFQQGMLPAMDYNGKIILESKNKLAMAPDGNGGLYRALGTQGIVEDMDRRGVKFIHVYCVDNILVKVADPAFVGFCVQKGGDCGAKVVEKTNPTEAVGVVCKVDGRYQVVEYSEITLATAEKRSADGRLMFNAGNVANHFFTLAFLRDIVQTFEPQLQHHVAQKKILYVDTQGRLIKPDKPNGIKMEKFVFDIFQFAKAFVVYEVLREDEFSALKNADSQDGKDTPTTVKHALMSLHHRWVLNAAGHFIDENGTRVPAIPRDGPAGCGTADVNQNLKDGTDLPIKCEISPLVSYGGEGLEELVSGREFRPTLVIDESGAHELVKNGL</sequence>
<dbReference type="Gene3D" id="2.10.10.100">
    <property type="match status" value="1"/>
</dbReference>
<dbReference type="GeneTree" id="ENSGT00940000153464"/>
<dbReference type="InterPro" id="IPR029044">
    <property type="entry name" value="Nucleotide-diphossugar_trans"/>
</dbReference>
<dbReference type="GO" id="GO:0003977">
    <property type="term" value="F:UDP-N-acetylglucosamine diphosphorylase activity"/>
    <property type="evidence" value="ECO:0007669"/>
    <property type="project" value="TreeGrafter"/>
</dbReference>
<evidence type="ECO:0000256" key="2">
    <source>
        <dbReference type="ARBA" id="ARBA00022695"/>
    </source>
</evidence>
<reference evidence="3" key="2">
    <citation type="submission" date="2025-09" db="UniProtKB">
        <authorList>
            <consortium name="Ensembl"/>
        </authorList>
    </citation>
    <scope>IDENTIFICATION</scope>
</reference>
<proteinExistence type="predicted"/>
<reference evidence="3" key="1">
    <citation type="submission" date="2025-08" db="UniProtKB">
        <authorList>
            <consortium name="Ensembl"/>
        </authorList>
    </citation>
    <scope>IDENTIFICATION</scope>
</reference>
<dbReference type="AlphaFoldDB" id="A0A8C8G3X1"/>
<organism evidence="3 4">
    <name type="scientific">Oncorhynchus tshawytscha</name>
    <name type="common">Chinook salmon</name>
    <name type="synonym">Salmo tshawytscha</name>
    <dbReference type="NCBI Taxonomy" id="74940"/>
    <lineage>
        <taxon>Eukaryota</taxon>
        <taxon>Metazoa</taxon>
        <taxon>Chordata</taxon>
        <taxon>Craniata</taxon>
        <taxon>Vertebrata</taxon>
        <taxon>Euteleostomi</taxon>
        <taxon>Actinopterygii</taxon>
        <taxon>Neopterygii</taxon>
        <taxon>Teleostei</taxon>
        <taxon>Protacanthopterygii</taxon>
        <taxon>Salmoniformes</taxon>
        <taxon>Salmonidae</taxon>
        <taxon>Salmoninae</taxon>
        <taxon>Oncorhynchus</taxon>
    </lineage>
</organism>
<evidence type="ECO:0008006" key="5">
    <source>
        <dbReference type="Google" id="ProtNLM"/>
    </source>
</evidence>
<dbReference type="InterPro" id="IPR039741">
    <property type="entry name" value="UDP-sugar_pyrophosphorylase"/>
</dbReference>
<keyword evidence="2" id="KW-0548">Nucleotidyltransferase</keyword>
<keyword evidence="4" id="KW-1185">Reference proteome</keyword>
<dbReference type="Ensembl" id="ENSOTST00005048383.2">
    <property type="protein sequence ID" value="ENSOTSP00005044491.1"/>
    <property type="gene ID" value="ENSOTSG00005021609.2"/>
</dbReference>
<dbReference type="CDD" id="cd04193">
    <property type="entry name" value="UDPGlcNAc_PPase"/>
    <property type="match status" value="1"/>
</dbReference>
<dbReference type="FunFam" id="2.10.10.100:FF:000001">
    <property type="entry name" value="UDP-N-acetylhexosamine pyrophosphorylase isoform X1"/>
    <property type="match status" value="1"/>
</dbReference>
<dbReference type="InterPro" id="IPR002618">
    <property type="entry name" value="UDPGP_fam"/>
</dbReference>
<dbReference type="GO" id="GO:0006048">
    <property type="term" value="P:UDP-N-acetylglucosamine biosynthetic process"/>
    <property type="evidence" value="ECO:0007669"/>
    <property type="project" value="TreeGrafter"/>
</dbReference>
<dbReference type="FunFam" id="3.90.550.10:FF:000360">
    <property type="entry name" value="UDP-N-acetylglucosamine pyrophosphorylase 1"/>
    <property type="match status" value="1"/>
</dbReference>
<dbReference type="PANTHER" id="PTHR11952:SF4">
    <property type="entry name" value="UDP-N-ACETYLHEXOSAMINE PYROPHOSPHORYLASE"/>
    <property type="match status" value="1"/>
</dbReference>
<evidence type="ECO:0000256" key="1">
    <source>
        <dbReference type="ARBA" id="ARBA00022679"/>
    </source>
</evidence>
<keyword evidence="1" id="KW-0808">Transferase</keyword>
<name>A0A8C8G3X1_ONCTS</name>
<dbReference type="PANTHER" id="PTHR11952">
    <property type="entry name" value="UDP- GLUCOSE PYROPHOSPHORYLASE"/>
    <property type="match status" value="1"/>
</dbReference>